<keyword evidence="3" id="KW-1185">Reference proteome</keyword>
<dbReference type="EMBL" id="PEGB01000003">
    <property type="protein sequence ID" value="RLU10384.1"/>
    <property type="molecule type" value="Genomic_DNA"/>
</dbReference>
<evidence type="ECO:0000313" key="1">
    <source>
        <dbReference type="EMBL" id="RLU05526.1"/>
    </source>
</evidence>
<comment type="caution">
    <text evidence="1">The sequence shown here is derived from an EMBL/GenBank/DDBJ whole genome shotgun (WGS) entry which is preliminary data.</text>
</comment>
<evidence type="ECO:0000313" key="4">
    <source>
        <dbReference type="Proteomes" id="UP000282672"/>
    </source>
</evidence>
<accession>A0A3L8CBC2</accession>
<organism evidence="1 4">
    <name type="scientific">Pseudomonas prosekii</name>
    <dbReference type="NCBI Taxonomy" id="1148509"/>
    <lineage>
        <taxon>Bacteria</taxon>
        <taxon>Pseudomonadati</taxon>
        <taxon>Pseudomonadota</taxon>
        <taxon>Gammaproteobacteria</taxon>
        <taxon>Pseudomonadales</taxon>
        <taxon>Pseudomonadaceae</taxon>
        <taxon>Pseudomonas</taxon>
    </lineage>
</organism>
<dbReference type="AlphaFoldDB" id="A0A3L8CBC2"/>
<dbReference type="Proteomes" id="UP000282140">
    <property type="component" value="Unassembled WGS sequence"/>
</dbReference>
<evidence type="ECO:0000313" key="3">
    <source>
        <dbReference type="Proteomes" id="UP000282140"/>
    </source>
</evidence>
<reference evidence="3 4" key="1">
    <citation type="journal article" date="2018" name="Front. Microbiol.">
        <title>Discovery of Phloeophagus Beetles as a Source of Pseudomonas Strains That Produce Potentially New Bioactive Substances and Description of Pseudomonas bohemica sp. nov.</title>
        <authorList>
            <person name="Saati-Santamaria Z."/>
            <person name="Lopez-Mondejar R."/>
            <person name="Jimenez-Gomez A."/>
            <person name="Diez-Mendez A."/>
            <person name="Vetrovsky T."/>
            <person name="Igual J.M."/>
            <person name="Velazquez E."/>
            <person name="Kolarik M."/>
            <person name="Rivas R."/>
            <person name="Garcia-Fraile P."/>
        </authorList>
    </citation>
    <scope>NUCLEOTIDE SEQUENCE [LARGE SCALE GENOMIC DNA]</scope>
    <source>
        <strain evidence="1 4">A2-NA12</strain>
        <strain evidence="2 3">A2-NA13</strain>
    </source>
</reference>
<dbReference type="Proteomes" id="UP000282672">
    <property type="component" value="Unassembled WGS sequence"/>
</dbReference>
<protein>
    <submittedName>
        <fullName evidence="1">Uncharacterized protein</fullName>
    </submittedName>
</protein>
<name>A0A3L8CBC2_9PSED</name>
<evidence type="ECO:0000313" key="2">
    <source>
        <dbReference type="EMBL" id="RLU10384.1"/>
    </source>
</evidence>
<gene>
    <name evidence="1" type="ORF">CS076_23210</name>
    <name evidence="2" type="ORF">CS078_09705</name>
</gene>
<dbReference type="EMBL" id="PEGA01000028">
    <property type="protein sequence ID" value="RLU05526.1"/>
    <property type="molecule type" value="Genomic_DNA"/>
</dbReference>
<proteinExistence type="predicted"/>
<sequence>MAVIQPTLMLDVPAPSRASLAPTGIVVIRQLQIHHRSPVGASLLAIADDPAALKWLTHRHREQAHSHIG</sequence>